<evidence type="ECO:0000256" key="10">
    <source>
        <dbReference type="SAM" id="Coils"/>
    </source>
</evidence>
<evidence type="ECO:0000259" key="13">
    <source>
        <dbReference type="PROSITE" id="PS51119"/>
    </source>
</evidence>
<evidence type="ECO:0000256" key="6">
    <source>
        <dbReference type="ARBA" id="ARBA00023015"/>
    </source>
</evidence>
<evidence type="ECO:0000256" key="1">
    <source>
        <dbReference type="ARBA" id="ARBA00004123"/>
    </source>
</evidence>
<reference evidence="14" key="1">
    <citation type="journal article" date="2021" name="Cell">
        <title>Tracing the genetic footprints of vertebrate landing in non-teleost ray-finned fishes.</title>
        <authorList>
            <person name="Bi X."/>
            <person name="Wang K."/>
            <person name="Yang L."/>
            <person name="Pan H."/>
            <person name="Jiang H."/>
            <person name="Wei Q."/>
            <person name="Fang M."/>
            <person name="Yu H."/>
            <person name="Zhu C."/>
            <person name="Cai Y."/>
            <person name="He Y."/>
            <person name="Gan X."/>
            <person name="Zeng H."/>
            <person name="Yu D."/>
            <person name="Zhu Y."/>
            <person name="Jiang H."/>
            <person name="Qiu Q."/>
            <person name="Yang H."/>
            <person name="Zhang Y.E."/>
            <person name="Wang W."/>
            <person name="Zhu M."/>
            <person name="He S."/>
            <person name="Zhang G."/>
        </authorList>
    </citation>
    <scope>NUCLEOTIDE SEQUENCE</scope>
    <source>
        <strain evidence="14">Allg_001</strain>
    </source>
</reference>
<keyword evidence="4 9" id="KW-0863">Zinc-finger</keyword>
<dbReference type="InterPro" id="IPR014896">
    <property type="entry name" value="NHR2"/>
</dbReference>
<evidence type="ECO:0000256" key="8">
    <source>
        <dbReference type="ARBA" id="ARBA00023242"/>
    </source>
</evidence>
<dbReference type="PANTHER" id="PTHR10379:SF6">
    <property type="entry name" value="PROTEIN CBFA2T3"/>
    <property type="match status" value="1"/>
</dbReference>
<dbReference type="GO" id="GO:0006351">
    <property type="term" value="P:DNA-templated transcription"/>
    <property type="evidence" value="ECO:0007669"/>
    <property type="project" value="InterPro"/>
</dbReference>
<evidence type="ECO:0000256" key="3">
    <source>
        <dbReference type="ARBA" id="ARBA00022723"/>
    </source>
</evidence>
<evidence type="ECO:0000259" key="12">
    <source>
        <dbReference type="PROSITE" id="PS50865"/>
    </source>
</evidence>
<dbReference type="EMBL" id="JAAWVO010048434">
    <property type="protein sequence ID" value="MBN3319855.1"/>
    <property type="molecule type" value="Genomic_DNA"/>
</dbReference>
<accession>A0A8J7NWP4</accession>
<dbReference type="PROSITE" id="PS01360">
    <property type="entry name" value="ZF_MYND_1"/>
    <property type="match status" value="1"/>
</dbReference>
<feature type="compositionally biased region" description="Pro residues" evidence="11">
    <location>
        <begin position="14"/>
        <end position="25"/>
    </location>
</feature>
<gene>
    <name evidence="14" type="primary">Cbfa2t3</name>
    <name evidence="14" type="ORF">GTO95_0007826</name>
</gene>
<dbReference type="GO" id="GO:0005634">
    <property type="term" value="C:nucleus"/>
    <property type="evidence" value="ECO:0007669"/>
    <property type="project" value="UniProtKB-SubCell"/>
</dbReference>
<keyword evidence="7" id="KW-0804">Transcription</keyword>
<keyword evidence="5" id="KW-0862">Zinc</keyword>
<dbReference type="FunFam" id="6.10.140.2220:FF:000001">
    <property type="entry name" value="CBFA2/RUNX1 translocation partner 3"/>
    <property type="match status" value="1"/>
</dbReference>
<dbReference type="InterPro" id="IPR003894">
    <property type="entry name" value="TAFH_NHR1"/>
</dbReference>
<keyword evidence="3" id="KW-0479">Metal-binding</keyword>
<dbReference type="GO" id="GO:0003714">
    <property type="term" value="F:transcription corepressor activity"/>
    <property type="evidence" value="ECO:0007669"/>
    <property type="project" value="InterPro"/>
</dbReference>
<comment type="caution">
    <text evidence="14">The sequence shown here is derived from an EMBL/GenBank/DDBJ whole genome shotgun (WGS) entry which is preliminary data.</text>
</comment>
<dbReference type="PRINTS" id="PR01875">
    <property type="entry name" value="ETOFAMILY"/>
</dbReference>
<evidence type="ECO:0000313" key="14">
    <source>
        <dbReference type="EMBL" id="MBN3319855.1"/>
    </source>
</evidence>
<dbReference type="Pfam" id="PF07531">
    <property type="entry name" value="TAFH"/>
    <property type="match status" value="1"/>
</dbReference>
<dbReference type="SUPFAM" id="SSF144232">
    <property type="entry name" value="HIT/MYND zinc finger-like"/>
    <property type="match status" value="1"/>
</dbReference>
<feature type="compositionally biased region" description="Gly residues" evidence="11">
    <location>
        <begin position="534"/>
        <end position="545"/>
    </location>
</feature>
<feature type="non-terminal residue" evidence="14">
    <location>
        <position position="1"/>
    </location>
</feature>
<dbReference type="FunFam" id="1.20.120.1110:FF:000001">
    <property type="entry name" value="RUNX1 translocation partner 1"/>
    <property type="match status" value="1"/>
</dbReference>
<feature type="compositionally biased region" description="Low complexity" evidence="11">
    <location>
        <begin position="546"/>
        <end position="567"/>
    </location>
</feature>
<feature type="compositionally biased region" description="Low complexity" evidence="11">
    <location>
        <begin position="353"/>
        <end position="369"/>
    </location>
</feature>
<evidence type="ECO:0000313" key="15">
    <source>
        <dbReference type="Proteomes" id="UP000736164"/>
    </source>
</evidence>
<dbReference type="SUPFAM" id="SSF158553">
    <property type="entry name" value="TAFH domain-like"/>
    <property type="match status" value="1"/>
</dbReference>
<protein>
    <submittedName>
        <fullName evidence="14">MTG16 protein</fullName>
    </submittedName>
</protein>
<evidence type="ECO:0000256" key="9">
    <source>
        <dbReference type="PROSITE-ProRule" id="PRU00134"/>
    </source>
</evidence>
<dbReference type="SMART" id="SM00549">
    <property type="entry name" value="TAFH"/>
    <property type="match status" value="1"/>
</dbReference>
<dbReference type="Gene3D" id="6.10.140.2220">
    <property type="match status" value="1"/>
</dbReference>
<keyword evidence="10" id="KW-0175">Coiled coil</keyword>
<keyword evidence="2" id="KW-0678">Repressor</keyword>
<dbReference type="Pfam" id="PF08788">
    <property type="entry name" value="NHR2"/>
    <property type="match status" value="1"/>
</dbReference>
<dbReference type="PROSITE" id="PS50865">
    <property type="entry name" value="ZF_MYND_2"/>
    <property type="match status" value="1"/>
</dbReference>
<dbReference type="PROSITE" id="PS51119">
    <property type="entry name" value="TAFH"/>
    <property type="match status" value="1"/>
</dbReference>
<sequence>MPDSPADVKTQPRSTPPTMPPPPPAVTQAANRNASFTPTTMLNGSSHSPTALNGAPSTPNGFSNGPAMSSTASLSNQQLPPACGARQLCKLKRFLTTLQQFGNDISPEIGERVRSLVLGLVNSTLTIEEFHSKLQEATNFPLRPFVIPFLKANLPLLQRELLHCARLAKQTPAQYLAQHEQLLLDANASSPLDSSEILLEINEHGKRRTPDRTKENGAERDPLHPEHVAKRPCTVSPSQRYSPSNGHYRLEDMALAHHYRDAYRHSEHRESRDRHRQTAAHGARQEEVIDHRLTDREWAEEWKHLDNLLNCIMDMVEKTRRSLTVLRRCQEADREEMNHWIRRYSDAEDMKKASSSSSSSSASNTSSSSTTLTLGIRCFCIHALEIHRDFLHRPPSGYMPEEIWRKAGTTSIPLSPALKQLQSKQEEAVNEVKRQAMSELQKAVSDAERKAHEMISAERSKMERALAEAKRQASEDALTVINQQEDSSESCWNCGRKASETCSGCNTARYCGSFCQHKDWEKHHHVCGQGLQGLPGGSGGGGGSTAGSPKEASSSSASRSTTPATPALLDSASR</sequence>
<feature type="region of interest" description="Disordered" evidence="11">
    <location>
        <begin position="265"/>
        <end position="285"/>
    </location>
</feature>
<feature type="region of interest" description="Disordered" evidence="11">
    <location>
        <begin position="201"/>
        <end position="245"/>
    </location>
</feature>
<proteinExistence type="predicted"/>
<keyword evidence="6" id="KW-0805">Transcription regulation</keyword>
<dbReference type="AlphaFoldDB" id="A0A8J7NWP4"/>
<feature type="compositionally biased region" description="Basic and acidic residues" evidence="11">
    <location>
        <begin position="201"/>
        <end position="229"/>
    </location>
</feature>
<feature type="compositionally biased region" description="Polar residues" evidence="11">
    <location>
        <begin position="235"/>
        <end position="245"/>
    </location>
</feature>
<organism evidence="14 15">
    <name type="scientific">Atractosteus spatula</name>
    <name type="common">Alligator gar</name>
    <name type="synonym">Lepisosteus spatula</name>
    <dbReference type="NCBI Taxonomy" id="7917"/>
    <lineage>
        <taxon>Eukaryota</taxon>
        <taxon>Metazoa</taxon>
        <taxon>Chordata</taxon>
        <taxon>Craniata</taxon>
        <taxon>Vertebrata</taxon>
        <taxon>Euteleostomi</taxon>
        <taxon>Actinopterygii</taxon>
        <taxon>Neopterygii</taxon>
        <taxon>Holostei</taxon>
        <taxon>Semionotiformes</taxon>
        <taxon>Lepisosteidae</taxon>
        <taxon>Atractosteus</taxon>
    </lineage>
</organism>
<feature type="region of interest" description="Disordered" evidence="11">
    <location>
        <begin position="534"/>
        <end position="574"/>
    </location>
</feature>
<feature type="domain" description="MYND-type" evidence="12">
    <location>
        <begin position="491"/>
        <end position="527"/>
    </location>
</feature>
<evidence type="ECO:0000256" key="4">
    <source>
        <dbReference type="ARBA" id="ARBA00022771"/>
    </source>
</evidence>
<keyword evidence="15" id="KW-1185">Reference proteome</keyword>
<evidence type="ECO:0000256" key="5">
    <source>
        <dbReference type="ARBA" id="ARBA00022833"/>
    </source>
</evidence>
<dbReference type="PANTHER" id="PTHR10379">
    <property type="entry name" value="MTG8 ETO EIGHT TWENTY ONE PROTEIN"/>
    <property type="match status" value="1"/>
</dbReference>
<feature type="region of interest" description="Disordered" evidence="11">
    <location>
        <begin position="1"/>
        <end position="78"/>
    </location>
</feature>
<evidence type="ECO:0000256" key="7">
    <source>
        <dbReference type="ARBA" id="ARBA00023163"/>
    </source>
</evidence>
<feature type="region of interest" description="Disordered" evidence="11">
    <location>
        <begin position="347"/>
        <end position="369"/>
    </location>
</feature>
<dbReference type="Gene3D" id="1.20.120.1110">
    <property type="entry name" value="TAFH/NHR1 domain"/>
    <property type="match status" value="1"/>
</dbReference>
<dbReference type="InterPro" id="IPR037249">
    <property type="entry name" value="TAFH/NHR1_dom_sf"/>
</dbReference>
<comment type="subcellular location">
    <subcellularLocation>
        <location evidence="1">Nucleus</location>
    </subcellularLocation>
</comment>
<feature type="domain" description="TAFH" evidence="13">
    <location>
        <begin position="85"/>
        <end position="180"/>
    </location>
</feature>
<feature type="coiled-coil region" evidence="10">
    <location>
        <begin position="430"/>
        <end position="472"/>
    </location>
</feature>
<dbReference type="Proteomes" id="UP000736164">
    <property type="component" value="Unassembled WGS sequence"/>
</dbReference>
<dbReference type="GO" id="GO:0008270">
    <property type="term" value="F:zinc ion binding"/>
    <property type="evidence" value="ECO:0007669"/>
    <property type="project" value="UniProtKB-KW"/>
</dbReference>
<evidence type="ECO:0000256" key="2">
    <source>
        <dbReference type="ARBA" id="ARBA00022491"/>
    </source>
</evidence>
<dbReference type="InterPro" id="IPR013289">
    <property type="entry name" value="CBFA2T1/2/3"/>
</dbReference>
<name>A0A8J7NWP4_ATRSP</name>
<dbReference type="Pfam" id="PF01753">
    <property type="entry name" value="zf-MYND"/>
    <property type="match status" value="1"/>
</dbReference>
<dbReference type="InterPro" id="IPR002893">
    <property type="entry name" value="Znf_MYND"/>
</dbReference>
<dbReference type="Gene3D" id="6.10.250.230">
    <property type="match status" value="1"/>
</dbReference>
<evidence type="ECO:0000256" key="11">
    <source>
        <dbReference type="SAM" id="MobiDB-lite"/>
    </source>
</evidence>
<keyword evidence="8" id="KW-0539">Nucleus</keyword>
<feature type="non-terminal residue" evidence="14">
    <location>
        <position position="574"/>
    </location>
</feature>
<feature type="compositionally biased region" description="Polar residues" evidence="11">
    <location>
        <begin position="28"/>
        <end position="78"/>
    </location>
</feature>